<protein>
    <submittedName>
        <fullName evidence="6">Isoprenylcysteine carboxylmethyltransferase family protein</fullName>
    </submittedName>
</protein>
<dbReference type="Gene3D" id="1.20.120.1630">
    <property type="match status" value="1"/>
</dbReference>
<dbReference type="GO" id="GO:0012505">
    <property type="term" value="C:endomembrane system"/>
    <property type="evidence" value="ECO:0007669"/>
    <property type="project" value="UniProtKB-SubCell"/>
</dbReference>
<comment type="subcellular location">
    <subcellularLocation>
        <location evidence="1">Endomembrane system</location>
        <topology evidence="1">Multi-pass membrane protein</topology>
    </subcellularLocation>
</comment>
<evidence type="ECO:0000256" key="2">
    <source>
        <dbReference type="ARBA" id="ARBA00022692"/>
    </source>
</evidence>
<keyword evidence="6" id="KW-0489">Methyltransferase</keyword>
<sequence>METKIPPPIVTLAFGLSIYFSREMFPAVKTEYSFYLGVSLLLLGFFVLISAVRLFKKDKTTVNPLSPEQATKLVTDGIFKYSRNPMYLGMAFVLGSIAVFFNLIGGIFLIALFCVYITKFQIIPEERAMMNLFAQDFDEYKKVTRRWI</sequence>
<accession>A0A368BJE0</accession>
<dbReference type="PANTHER" id="PTHR12714">
    <property type="entry name" value="PROTEIN-S ISOPRENYLCYSTEINE O-METHYLTRANSFERASE"/>
    <property type="match status" value="1"/>
</dbReference>
<feature type="transmembrane region" description="Helical" evidence="5">
    <location>
        <begin position="34"/>
        <end position="55"/>
    </location>
</feature>
<keyword evidence="2 5" id="KW-0812">Transmembrane</keyword>
<keyword evidence="3 5" id="KW-1133">Transmembrane helix</keyword>
<dbReference type="GO" id="GO:0008168">
    <property type="term" value="F:methyltransferase activity"/>
    <property type="evidence" value="ECO:0007669"/>
    <property type="project" value="UniProtKB-KW"/>
</dbReference>
<dbReference type="EMBL" id="QOPC01000024">
    <property type="protein sequence ID" value="RCL37351.1"/>
    <property type="molecule type" value="Genomic_DNA"/>
</dbReference>
<evidence type="ECO:0000256" key="4">
    <source>
        <dbReference type="ARBA" id="ARBA00023136"/>
    </source>
</evidence>
<evidence type="ECO:0000256" key="5">
    <source>
        <dbReference type="SAM" id="Phobius"/>
    </source>
</evidence>
<dbReference type="Pfam" id="PF04191">
    <property type="entry name" value="PEMT"/>
    <property type="match status" value="1"/>
</dbReference>
<dbReference type="AlphaFoldDB" id="A0A368BJE0"/>
<gene>
    <name evidence="6" type="ORF">DBW98_04025</name>
</gene>
<keyword evidence="6" id="KW-0808">Transferase</keyword>
<dbReference type="PANTHER" id="PTHR12714:SF24">
    <property type="entry name" value="SLR1182 PROTEIN"/>
    <property type="match status" value="1"/>
</dbReference>
<comment type="caution">
    <text evidence="6">The sequence shown here is derived from an EMBL/GenBank/DDBJ whole genome shotgun (WGS) entry which is preliminary data.</text>
</comment>
<dbReference type="InterPro" id="IPR007318">
    <property type="entry name" value="Phopholipid_MeTrfase"/>
</dbReference>
<dbReference type="GO" id="GO:0032259">
    <property type="term" value="P:methylation"/>
    <property type="evidence" value="ECO:0007669"/>
    <property type="project" value="UniProtKB-KW"/>
</dbReference>
<name>A0A368BJE0_9GAMM</name>
<evidence type="ECO:0000256" key="3">
    <source>
        <dbReference type="ARBA" id="ARBA00022989"/>
    </source>
</evidence>
<organism evidence="6 7">
    <name type="scientific">SAR86 cluster bacterium</name>
    <dbReference type="NCBI Taxonomy" id="2030880"/>
    <lineage>
        <taxon>Bacteria</taxon>
        <taxon>Pseudomonadati</taxon>
        <taxon>Pseudomonadota</taxon>
        <taxon>Gammaproteobacteria</taxon>
        <taxon>SAR86 cluster</taxon>
    </lineage>
</organism>
<evidence type="ECO:0000256" key="1">
    <source>
        <dbReference type="ARBA" id="ARBA00004127"/>
    </source>
</evidence>
<feature type="transmembrane region" description="Helical" evidence="5">
    <location>
        <begin position="6"/>
        <end position="22"/>
    </location>
</feature>
<evidence type="ECO:0000313" key="6">
    <source>
        <dbReference type="EMBL" id="RCL37351.1"/>
    </source>
</evidence>
<evidence type="ECO:0000313" key="7">
    <source>
        <dbReference type="Proteomes" id="UP000253032"/>
    </source>
</evidence>
<reference evidence="6 7" key="1">
    <citation type="journal article" date="2018" name="Microbiome">
        <title>Fine metagenomic profile of the Mediterranean stratified and mixed water columns revealed by assembly and recruitment.</title>
        <authorList>
            <person name="Haro-Moreno J.M."/>
            <person name="Lopez-Perez M."/>
            <person name="De La Torre J.R."/>
            <person name="Picazo A."/>
            <person name="Camacho A."/>
            <person name="Rodriguez-Valera F."/>
        </authorList>
    </citation>
    <scope>NUCLEOTIDE SEQUENCE [LARGE SCALE GENOMIC DNA]</scope>
    <source>
        <strain evidence="6">MED-G84</strain>
    </source>
</reference>
<dbReference type="Proteomes" id="UP000253032">
    <property type="component" value="Unassembled WGS sequence"/>
</dbReference>
<keyword evidence="4 5" id="KW-0472">Membrane</keyword>
<proteinExistence type="predicted"/>
<feature type="transmembrane region" description="Helical" evidence="5">
    <location>
        <begin position="87"/>
        <end position="117"/>
    </location>
</feature>